<dbReference type="RefSeq" id="WP_066986042.1">
    <property type="nucleotide sequence ID" value="NZ_LUUI01000143.1"/>
</dbReference>
<dbReference type="AlphaFoldDB" id="A0A177N009"/>
<dbReference type="STRING" id="980561.A1359_14845"/>
<dbReference type="Pfam" id="PF09720">
    <property type="entry name" value="Unstab_antitox"/>
    <property type="match status" value="1"/>
</dbReference>
<proteinExistence type="predicted"/>
<keyword evidence="2" id="KW-1185">Reference proteome</keyword>
<accession>A0A177N009</accession>
<name>A0A177N009_9GAMM</name>
<evidence type="ECO:0008006" key="3">
    <source>
        <dbReference type="Google" id="ProtNLM"/>
    </source>
</evidence>
<evidence type="ECO:0000313" key="1">
    <source>
        <dbReference type="EMBL" id="OAI11195.1"/>
    </source>
</evidence>
<evidence type="ECO:0000313" key="2">
    <source>
        <dbReference type="Proteomes" id="UP000078476"/>
    </source>
</evidence>
<reference evidence="1 2" key="1">
    <citation type="submission" date="2016-03" db="EMBL/GenBank/DDBJ databases">
        <authorList>
            <person name="Ploux O."/>
        </authorList>
    </citation>
    <scope>NUCLEOTIDE SEQUENCE [LARGE SCALE GENOMIC DNA]</scope>
    <source>
        <strain evidence="1 2">R-45370</strain>
    </source>
</reference>
<sequence length="71" mass="7905">MVSIALDQLSTEEKLAMMESLWDSLCAKTGSIVSPSWHGDILAEREEAIRNGNDGFEDWETAKAALRNHVE</sequence>
<protein>
    <recommendedName>
        <fullName evidence="3">Addiction module antitoxin RelB</fullName>
    </recommendedName>
</protein>
<dbReference type="Proteomes" id="UP000078476">
    <property type="component" value="Unassembled WGS sequence"/>
</dbReference>
<gene>
    <name evidence="1" type="ORF">A1359_14845</name>
</gene>
<dbReference type="OrthoDB" id="291542at2"/>
<dbReference type="InterPro" id="IPR013406">
    <property type="entry name" value="CHP02574_addiction_mod"/>
</dbReference>
<dbReference type="EMBL" id="LUUI01000143">
    <property type="protein sequence ID" value="OAI11195.1"/>
    <property type="molecule type" value="Genomic_DNA"/>
</dbReference>
<comment type="caution">
    <text evidence="1">The sequence shown here is derived from an EMBL/GenBank/DDBJ whole genome shotgun (WGS) entry which is preliminary data.</text>
</comment>
<organism evidence="1 2">
    <name type="scientific">Methylomonas lenta</name>
    <dbReference type="NCBI Taxonomy" id="980561"/>
    <lineage>
        <taxon>Bacteria</taxon>
        <taxon>Pseudomonadati</taxon>
        <taxon>Pseudomonadota</taxon>
        <taxon>Gammaproteobacteria</taxon>
        <taxon>Methylococcales</taxon>
        <taxon>Methylococcaceae</taxon>
        <taxon>Methylomonas</taxon>
    </lineage>
</organism>